<protein>
    <recommendedName>
        <fullName evidence="1">Transposase InsH N-terminal domain-containing protein</fullName>
    </recommendedName>
</protein>
<dbReference type="AlphaFoldDB" id="A0A1J5RR61"/>
<proteinExistence type="predicted"/>
<dbReference type="EMBL" id="MLJW01000122">
    <property type="protein sequence ID" value="OIQ98193.1"/>
    <property type="molecule type" value="Genomic_DNA"/>
</dbReference>
<evidence type="ECO:0000313" key="2">
    <source>
        <dbReference type="EMBL" id="OIQ98193.1"/>
    </source>
</evidence>
<organism evidence="2">
    <name type="scientific">mine drainage metagenome</name>
    <dbReference type="NCBI Taxonomy" id="410659"/>
    <lineage>
        <taxon>unclassified sequences</taxon>
        <taxon>metagenomes</taxon>
        <taxon>ecological metagenomes</taxon>
    </lineage>
</organism>
<name>A0A1J5RR61_9ZZZZ</name>
<gene>
    <name evidence="2" type="ORF">GALL_197870</name>
</gene>
<accession>A0A1J5RR61</accession>
<reference evidence="2" key="1">
    <citation type="submission" date="2016-10" db="EMBL/GenBank/DDBJ databases">
        <title>Sequence of Gallionella enrichment culture.</title>
        <authorList>
            <person name="Poehlein A."/>
            <person name="Muehling M."/>
            <person name="Daniel R."/>
        </authorList>
    </citation>
    <scope>NUCLEOTIDE SEQUENCE</scope>
</reference>
<feature type="domain" description="Transposase InsH N-terminal" evidence="1">
    <location>
        <begin position="1"/>
        <end position="33"/>
    </location>
</feature>
<sequence length="57" mass="6511">MMVKVLVYGYVTGVFSSRRLERRLHEDLALRTAWEQYAMPHGCATLGVEMRLAAAVR</sequence>
<dbReference type="InterPro" id="IPR008490">
    <property type="entry name" value="Transposase_InsH_N"/>
</dbReference>
<evidence type="ECO:0000259" key="1">
    <source>
        <dbReference type="Pfam" id="PF05598"/>
    </source>
</evidence>
<dbReference type="Pfam" id="PF05598">
    <property type="entry name" value="DUF772"/>
    <property type="match status" value="1"/>
</dbReference>
<comment type="caution">
    <text evidence="2">The sequence shown here is derived from an EMBL/GenBank/DDBJ whole genome shotgun (WGS) entry which is preliminary data.</text>
</comment>